<evidence type="ECO:0000256" key="6">
    <source>
        <dbReference type="SAM" id="MobiDB-lite"/>
    </source>
</evidence>
<feature type="compositionally biased region" description="Basic and acidic residues" evidence="6">
    <location>
        <begin position="29"/>
        <end position="41"/>
    </location>
</feature>
<dbReference type="Proteomes" id="UP000789390">
    <property type="component" value="Unassembled WGS sequence"/>
</dbReference>
<evidence type="ECO:0000313" key="8">
    <source>
        <dbReference type="EMBL" id="CAH0110716.1"/>
    </source>
</evidence>
<evidence type="ECO:0000256" key="4">
    <source>
        <dbReference type="ARBA" id="ARBA00023242"/>
    </source>
</evidence>
<dbReference type="GO" id="GO:0051726">
    <property type="term" value="P:regulation of cell cycle"/>
    <property type="evidence" value="ECO:0007669"/>
    <property type="project" value="InterPro"/>
</dbReference>
<dbReference type="OrthoDB" id="9940972at2759"/>
<gene>
    <name evidence="8" type="ORF">DGAL_LOCUS14309</name>
</gene>
<feature type="region of interest" description="Disordered" evidence="6">
    <location>
        <begin position="160"/>
        <end position="182"/>
    </location>
</feature>
<dbReference type="AlphaFoldDB" id="A0A8J2S522"/>
<keyword evidence="5" id="KW-0131">Cell cycle</keyword>
<organism evidence="8 9">
    <name type="scientific">Daphnia galeata</name>
    <dbReference type="NCBI Taxonomy" id="27404"/>
    <lineage>
        <taxon>Eukaryota</taxon>
        <taxon>Metazoa</taxon>
        <taxon>Ecdysozoa</taxon>
        <taxon>Arthropoda</taxon>
        <taxon>Crustacea</taxon>
        <taxon>Branchiopoda</taxon>
        <taxon>Diplostraca</taxon>
        <taxon>Cladocera</taxon>
        <taxon>Anomopoda</taxon>
        <taxon>Daphniidae</taxon>
        <taxon>Daphnia</taxon>
    </lineage>
</organism>
<accession>A0A8J2S522</accession>
<reference evidence="8" key="1">
    <citation type="submission" date="2021-11" db="EMBL/GenBank/DDBJ databases">
        <authorList>
            <person name="Schell T."/>
        </authorList>
    </citation>
    <scope>NUCLEOTIDE SEQUENCE</scope>
    <source>
        <strain evidence="8">M5</strain>
    </source>
</reference>
<dbReference type="Pfam" id="PF02234">
    <property type="entry name" value="CDI"/>
    <property type="match status" value="1"/>
</dbReference>
<evidence type="ECO:0000259" key="7">
    <source>
        <dbReference type="Pfam" id="PF02234"/>
    </source>
</evidence>
<dbReference type="PANTHER" id="PTHR10265:SF45">
    <property type="entry name" value="DACAPO"/>
    <property type="match status" value="1"/>
</dbReference>
<evidence type="ECO:0000256" key="5">
    <source>
        <dbReference type="ARBA" id="ARBA00023306"/>
    </source>
</evidence>
<feature type="compositionally biased region" description="Polar residues" evidence="6">
    <location>
        <begin position="136"/>
        <end position="148"/>
    </location>
</feature>
<feature type="compositionally biased region" description="Polar residues" evidence="6">
    <location>
        <begin position="168"/>
        <end position="182"/>
    </location>
</feature>
<dbReference type="InterPro" id="IPR044898">
    <property type="entry name" value="CDI_dom_sf"/>
</dbReference>
<evidence type="ECO:0000256" key="3">
    <source>
        <dbReference type="ARBA" id="ARBA00023013"/>
    </source>
</evidence>
<dbReference type="Gene3D" id="4.10.365.10">
    <property type="entry name" value="p27"/>
    <property type="match status" value="1"/>
</dbReference>
<comment type="caution">
    <text evidence="8">The sequence shown here is derived from an EMBL/GenBank/DDBJ whole genome shotgun (WGS) entry which is preliminary data.</text>
</comment>
<comment type="subcellular location">
    <subcellularLocation>
        <location evidence="1">Nucleus</location>
    </subcellularLocation>
</comment>
<comment type="similarity">
    <text evidence="2">Belongs to the CDI family.</text>
</comment>
<feature type="region of interest" description="Disordered" evidence="6">
    <location>
        <begin position="20"/>
        <end position="44"/>
    </location>
</feature>
<dbReference type="EMBL" id="CAKKLH010000305">
    <property type="protein sequence ID" value="CAH0110716.1"/>
    <property type="molecule type" value="Genomic_DNA"/>
</dbReference>
<feature type="domain" description="Cyclin-dependent kinase inhibitor" evidence="7">
    <location>
        <begin position="56"/>
        <end position="90"/>
    </location>
</feature>
<keyword evidence="4" id="KW-0539">Nucleus</keyword>
<proteinExistence type="inferred from homology"/>
<dbReference type="InterPro" id="IPR003175">
    <property type="entry name" value="CDI_dom"/>
</dbReference>
<dbReference type="GO" id="GO:0004861">
    <property type="term" value="F:cyclin-dependent protein serine/threonine kinase inhibitor activity"/>
    <property type="evidence" value="ECO:0007669"/>
    <property type="project" value="InterPro"/>
</dbReference>
<keyword evidence="3" id="KW-0649">Protein kinase inhibitor</keyword>
<feature type="region of interest" description="Disordered" evidence="6">
    <location>
        <begin position="126"/>
        <end position="148"/>
    </location>
</feature>
<evidence type="ECO:0000256" key="2">
    <source>
        <dbReference type="ARBA" id="ARBA00006726"/>
    </source>
</evidence>
<dbReference type="GO" id="GO:0005634">
    <property type="term" value="C:nucleus"/>
    <property type="evidence" value="ECO:0007669"/>
    <property type="project" value="UniProtKB-SubCell"/>
</dbReference>
<name>A0A8J2S522_9CRUS</name>
<evidence type="ECO:0000256" key="1">
    <source>
        <dbReference type="ARBA" id="ARBA00004123"/>
    </source>
</evidence>
<dbReference type="PANTHER" id="PTHR10265">
    <property type="entry name" value="CYCLIN-DEPENDENT KINASE INHIBITOR 1"/>
    <property type="match status" value="1"/>
</dbReference>
<sequence>MQLVQVQSYGFLPVVGGNSPASQMPVSVRGRDSPARRRLFDSDPEGDAQELANRLTVERQMDQLQREKTAKWNFDFKNEVPLTNGRYVWQPECRPFNPLPPLTGIKRPIDNNQQLDSAITAPLPKQMKPDSHIHDSINNNHRSVNQTKITDFMKNKKLNETKRHESGSLPSSSNINNNGVGH</sequence>
<keyword evidence="9" id="KW-1185">Reference proteome</keyword>
<evidence type="ECO:0000313" key="9">
    <source>
        <dbReference type="Proteomes" id="UP000789390"/>
    </source>
</evidence>
<protein>
    <recommendedName>
        <fullName evidence="7">Cyclin-dependent kinase inhibitor domain-containing protein</fullName>
    </recommendedName>
</protein>